<accession>A0A4Y7NJP1</accession>
<keyword evidence="9" id="KW-0732">Signal</keyword>
<evidence type="ECO:0000313" key="10">
    <source>
        <dbReference type="EMBL" id="SVE93103.1"/>
    </source>
</evidence>
<dbReference type="UniPathway" id="UPA00002">
    <property type="reaction ID" value="UER00468"/>
</dbReference>
<evidence type="ECO:0000256" key="8">
    <source>
        <dbReference type="ARBA" id="ARBA00048791"/>
    </source>
</evidence>
<dbReference type="GO" id="GO:0016052">
    <property type="term" value="P:carbohydrate catabolic process"/>
    <property type="evidence" value="ECO:0007669"/>
    <property type="project" value="TreeGrafter"/>
</dbReference>
<dbReference type="AlphaFoldDB" id="A0A4Y7NJP1"/>
<dbReference type="GO" id="GO:0009264">
    <property type="term" value="P:deoxyribonucleotide catabolic process"/>
    <property type="evidence" value="ECO:0007669"/>
    <property type="project" value="InterPro"/>
</dbReference>
<dbReference type="EMBL" id="LR023484">
    <property type="protein sequence ID" value="SVE93103.1"/>
    <property type="molecule type" value="mRNA"/>
</dbReference>
<name>A0A4Y7NJP1_9CRUS</name>
<dbReference type="InterPro" id="IPR013785">
    <property type="entry name" value="Aldolase_TIM"/>
</dbReference>
<keyword evidence="5" id="KW-0704">Schiff base</keyword>
<comment type="similarity">
    <text evidence="2">Belongs to the DeoC/FbaB aldolase family. DeoC type 2 subfamily.</text>
</comment>
<dbReference type="GO" id="GO:0004139">
    <property type="term" value="F:deoxyribose-phosphate aldolase activity"/>
    <property type="evidence" value="ECO:0007669"/>
    <property type="project" value="UniProtKB-EC"/>
</dbReference>
<dbReference type="FunFam" id="3.20.20.70:FF:000106">
    <property type="entry name" value="Deoxyribose-phosphate aldolase"/>
    <property type="match status" value="1"/>
</dbReference>
<dbReference type="PANTHER" id="PTHR10889">
    <property type="entry name" value="DEOXYRIBOSE-PHOSPHATE ALDOLASE"/>
    <property type="match status" value="1"/>
</dbReference>
<dbReference type="PANTHER" id="PTHR10889:SF3">
    <property type="entry name" value="DEOXYRIBOSE-PHOSPHATE ALDOLASE"/>
    <property type="match status" value="1"/>
</dbReference>
<sequence>MPSFKLIALFAVVAVVALAEAYPRLVVIDDDYLQDLGWINKVRVDDKAVKRRLEDLLSSRSVSSGNQSSWLARAVQCIDLTTLAGDDCPSNVFRLCSKASFPLSNELTDSLGLHHNQLTTGAVCVYPARVADACKGLNLLNTNLPVASVATGFPTGQTDLKLRLQEIKYAVQNGAKEIDIVINRELALTGKWRDLYDELVAMRSACGDSHMKSILAVGELITLTNVNKASVVAMMAGSDFIKTSTGKETVNATLPIGLVMCRAIKEYNRKTGHKVGFKPAGGIRTSKDVLQWMILMKEELGDEYLTNVYFRIGASALLNDIERNLANRISLEYSTAEEMPLA</sequence>
<dbReference type="GO" id="GO:0005737">
    <property type="term" value="C:cytoplasm"/>
    <property type="evidence" value="ECO:0007669"/>
    <property type="project" value="InterPro"/>
</dbReference>
<reference evidence="10" key="1">
    <citation type="submission" date="2018-08" db="EMBL/GenBank/DDBJ databases">
        <authorList>
            <person name="Cornetti L."/>
        </authorList>
    </citation>
    <scope>NUCLEOTIDE SEQUENCE</scope>
    <source>
        <strain evidence="10">DE-FRO-2-1</strain>
    </source>
</reference>
<evidence type="ECO:0000256" key="6">
    <source>
        <dbReference type="ARBA" id="ARBA00031814"/>
    </source>
</evidence>
<gene>
    <name evidence="10" type="primary">EOG090X08W6</name>
</gene>
<evidence type="ECO:0000256" key="2">
    <source>
        <dbReference type="ARBA" id="ARBA00009473"/>
    </source>
</evidence>
<dbReference type="InterPro" id="IPR002915">
    <property type="entry name" value="DeoC/FbaB/LacD_aldolase"/>
</dbReference>
<dbReference type="NCBIfam" id="TIGR00126">
    <property type="entry name" value="deoC"/>
    <property type="match status" value="1"/>
</dbReference>
<dbReference type="Gene3D" id="3.20.20.70">
    <property type="entry name" value="Aldolase class I"/>
    <property type="match status" value="1"/>
</dbReference>
<organism evidence="10">
    <name type="scientific">Moina brachiata</name>
    <dbReference type="NCBI Taxonomy" id="675436"/>
    <lineage>
        <taxon>Eukaryota</taxon>
        <taxon>Metazoa</taxon>
        <taxon>Ecdysozoa</taxon>
        <taxon>Arthropoda</taxon>
        <taxon>Crustacea</taxon>
        <taxon>Branchiopoda</taxon>
        <taxon>Diplostraca</taxon>
        <taxon>Cladocera</taxon>
        <taxon>Anomopoda</taxon>
        <taxon>Moinidae</taxon>
        <taxon>Moina</taxon>
    </lineage>
</organism>
<keyword evidence="4" id="KW-0456">Lyase</keyword>
<evidence type="ECO:0000256" key="5">
    <source>
        <dbReference type="ARBA" id="ARBA00023270"/>
    </source>
</evidence>
<dbReference type="SUPFAM" id="SSF51569">
    <property type="entry name" value="Aldolase"/>
    <property type="match status" value="1"/>
</dbReference>
<dbReference type="GO" id="GO:0046386">
    <property type="term" value="P:deoxyribose phosphate catabolic process"/>
    <property type="evidence" value="ECO:0007669"/>
    <property type="project" value="UniProtKB-UniPathway"/>
</dbReference>
<dbReference type="EC" id="4.1.2.4" evidence="3"/>
<dbReference type="Pfam" id="PF01791">
    <property type="entry name" value="DeoC"/>
    <property type="match status" value="1"/>
</dbReference>
<evidence type="ECO:0000256" key="3">
    <source>
        <dbReference type="ARBA" id="ARBA00012515"/>
    </source>
</evidence>
<dbReference type="InterPro" id="IPR011343">
    <property type="entry name" value="DeoC"/>
</dbReference>
<dbReference type="SMART" id="SM01133">
    <property type="entry name" value="DeoC"/>
    <property type="match status" value="1"/>
</dbReference>
<evidence type="ECO:0000256" key="4">
    <source>
        <dbReference type="ARBA" id="ARBA00023239"/>
    </source>
</evidence>
<comment type="catalytic activity">
    <reaction evidence="8">
        <text>2-deoxy-D-ribose 5-phosphate = D-glyceraldehyde 3-phosphate + acetaldehyde</text>
        <dbReference type="Rhea" id="RHEA:12821"/>
        <dbReference type="ChEBI" id="CHEBI:15343"/>
        <dbReference type="ChEBI" id="CHEBI:59776"/>
        <dbReference type="ChEBI" id="CHEBI:62877"/>
        <dbReference type="EC" id="4.1.2.4"/>
    </reaction>
</comment>
<proteinExistence type="evidence at transcript level"/>
<evidence type="ECO:0000256" key="1">
    <source>
        <dbReference type="ARBA" id="ARBA00004816"/>
    </source>
</evidence>
<feature type="signal peptide" evidence="9">
    <location>
        <begin position="1"/>
        <end position="21"/>
    </location>
</feature>
<evidence type="ECO:0000256" key="9">
    <source>
        <dbReference type="SAM" id="SignalP"/>
    </source>
</evidence>
<evidence type="ECO:0000256" key="7">
    <source>
        <dbReference type="ARBA" id="ARBA00032755"/>
    </source>
</evidence>
<comment type="pathway">
    <text evidence="1">Carbohydrate degradation; 2-deoxy-D-ribose 1-phosphate degradation; D-glyceraldehyde 3-phosphate and acetaldehyde from 2-deoxy-alpha-D-ribose 1-phosphate: step 2/2.</text>
</comment>
<protein>
    <recommendedName>
        <fullName evidence="3">deoxyribose-phosphate aldolase</fullName>
        <ecNumber evidence="3">4.1.2.4</ecNumber>
    </recommendedName>
    <alternativeName>
        <fullName evidence="7">2-deoxy-D-ribose 5-phosphate aldolase</fullName>
    </alternativeName>
    <alternativeName>
        <fullName evidence="6">Phosphodeoxyriboaldolase</fullName>
    </alternativeName>
</protein>
<dbReference type="CDD" id="cd00959">
    <property type="entry name" value="DeoC"/>
    <property type="match status" value="1"/>
</dbReference>
<feature type="chain" id="PRO_5021357183" description="deoxyribose-phosphate aldolase" evidence="9">
    <location>
        <begin position="22"/>
        <end position="342"/>
    </location>
</feature>